<dbReference type="AlphaFoldDB" id="A0A9P0D2L9"/>
<sequence length="234" mass="27727">MNYLLYWFLFAVLTCLLVILASYLLLSIIWDVFIRPKIKETMFDKEEYRHQTRNKYEFDKNDVEDLTRIERNLKTDFPRVSFNNEVKNIDLEKKLIEKRTTKKGEISQEYDSTAALNGSLVSVNENEKEYEESVVDCTESEETFNSTDPESTATFKAIVNIEKEANRVENEMNNFRGGINDLQYYEINEKFIRMMIALCDLNCENDELRKKKNSVMLHIEQCQNRLKLKSHQVL</sequence>
<dbReference type="Proteomes" id="UP001153636">
    <property type="component" value="Chromosome 4"/>
</dbReference>
<feature type="transmembrane region" description="Helical" evidence="1">
    <location>
        <begin position="6"/>
        <end position="33"/>
    </location>
</feature>
<evidence type="ECO:0000313" key="3">
    <source>
        <dbReference type="Proteomes" id="UP001153636"/>
    </source>
</evidence>
<dbReference type="Gene3D" id="1.20.58.120">
    <property type="entry name" value="BAG domain"/>
    <property type="match status" value="1"/>
</dbReference>
<organism evidence="2 3">
    <name type="scientific">Psylliodes chrysocephalus</name>
    <dbReference type="NCBI Taxonomy" id="3402493"/>
    <lineage>
        <taxon>Eukaryota</taxon>
        <taxon>Metazoa</taxon>
        <taxon>Ecdysozoa</taxon>
        <taxon>Arthropoda</taxon>
        <taxon>Hexapoda</taxon>
        <taxon>Insecta</taxon>
        <taxon>Pterygota</taxon>
        <taxon>Neoptera</taxon>
        <taxon>Endopterygota</taxon>
        <taxon>Coleoptera</taxon>
        <taxon>Polyphaga</taxon>
        <taxon>Cucujiformia</taxon>
        <taxon>Chrysomeloidea</taxon>
        <taxon>Chrysomelidae</taxon>
        <taxon>Galerucinae</taxon>
        <taxon>Alticini</taxon>
        <taxon>Psylliodes</taxon>
    </lineage>
</organism>
<accession>A0A9P0D2L9</accession>
<name>A0A9P0D2L9_9CUCU</name>
<evidence type="ECO:0000313" key="2">
    <source>
        <dbReference type="EMBL" id="CAH1109359.1"/>
    </source>
</evidence>
<proteinExistence type="predicted"/>
<dbReference type="GO" id="GO:0051087">
    <property type="term" value="F:protein-folding chaperone binding"/>
    <property type="evidence" value="ECO:0007669"/>
    <property type="project" value="InterPro"/>
</dbReference>
<dbReference type="OrthoDB" id="6728548at2759"/>
<protein>
    <submittedName>
        <fullName evidence="2">Uncharacterized protein</fullName>
    </submittedName>
</protein>
<keyword evidence="1" id="KW-0812">Transmembrane</keyword>
<reference evidence="2" key="1">
    <citation type="submission" date="2022-01" db="EMBL/GenBank/DDBJ databases">
        <authorList>
            <person name="King R."/>
        </authorList>
    </citation>
    <scope>NUCLEOTIDE SEQUENCE</scope>
</reference>
<dbReference type="SUPFAM" id="SSF63491">
    <property type="entry name" value="BAG domain"/>
    <property type="match status" value="1"/>
</dbReference>
<keyword evidence="3" id="KW-1185">Reference proteome</keyword>
<dbReference type="EMBL" id="OV651816">
    <property type="protein sequence ID" value="CAH1109359.1"/>
    <property type="molecule type" value="Genomic_DNA"/>
</dbReference>
<gene>
    <name evidence="2" type="ORF">PSYICH_LOCUS9943</name>
</gene>
<dbReference type="InterPro" id="IPR036533">
    <property type="entry name" value="BAG_dom_sf"/>
</dbReference>
<keyword evidence="1" id="KW-1133">Transmembrane helix</keyword>
<evidence type="ECO:0000256" key="1">
    <source>
        <dbReference type="SAM" id="Phobius"/>
    </source>
</evidence>
<keyword evidence="1" id="KW-0472">Membrane</keyword>